<dbReference type="VEuPathDB" id="TrichDB:TVAGG3_0551230"/>
<evidence type="ECO:0000313" key="1">
    <source>
        <dbReference type="EMBL" id="EAY11056.1"/>
    </source>
</evidence>
<dbReference type="RefSeq" id="XP_001323279.1">
    <property type="nucleotide sequence ID" value="XM_001323244.1"/>
</dbReference>
<gene>
    <name evidence="1" type="ORF">TVAG_044800</name>
</gene>
<sequence>MNASGSSTARSYEFGGFYTSRGSKNRVVVTPEQVTQLKQEITQMQAEKVSLKSKIVRMRQIINKHGVMINNVLSEGKERQKLQTATPSAIQHLSKTIEQFKNTKIARAKVLNDLKKSDQYWKSVEIEGEIISLYQEQVRLENEVNNNCIQLTQAKTRVASVFDFIGSANEMNENIDECKSAITSLNKKLASYRRVKQKNPNPLPESQIRKNISNLKMKIAVEEVSTKKTEENADQAIRDLDQIIDDMIARIRDAISKKAI</sequence>
<dbReference type="EMBL" id="DS113326">
    <property type="protein sequence ID" value="EAY11056.1"/>
    <property type="molecule type" value="Genomic_DNA"/>
</dbReference>
<reference evidence="1" key="1">
    <citation type="submission" date="2006-10" db="EMBL/GenBank/DDBJ databases">
        <authorList>
            <person name="Amadeo P."/>
            <person name="Zhao Q."/>
            <person name="Wortman J."/>
            <person name="Fraser-Liggett C."/>
            <person name="Carlton J."/>
        </authorList>
    </citation>
    <scope>NUCLEOTIDE SEQUENCE</scope>
    <source>
        <strain evidence="1">G3</strain>
    </source>
</reference>
<dbReference type="KEGG" id="tva:4769005"/>
<name>A2E8C8_TRIV3</name>
<protein>
    <submittedName>
        <fullName evidence="1">Uncharacterized protein</fullName>
    </submittedName>
</protein>
<dbReference type="InParanoid" id="A2E8C8"/>
<dbReference type="Proteomes" id="UP000001542">
    <property type="component" value="Unassembled WGS sequence"/>
</dbReference>
<proteinExistence type="predicted"/>
<dbReference type="VEuPathDB" id="TrichDB:TVAG_044800"/>
<evidence type="ECO:0000313" key="2">
    <source>
        <dbReference type="Proteomes" id="UP000001542"/>
    </source>
</evidence>
<reference evidence="1" key="2">
    <citation type="journal article" date="2007" name="Science">
        <title>Draft genome sequence of the sexually transmitted pathogen Trichomonas vaginalis.</title>
        <authorList>
            <person name="Carlton J.M."/>
            <person name="Hirt R.P."/>
            <person name="Silva J.C."/>
            <person name="Delcher A.L."/>
            <person name="Schatz M."/>
            <person name="Zhao Q."/>
            <person name="Wortman J.R."/>
            <person name="Bidwell S.L."/>
            <person name="Alsmark U.C.M."/>
            <person name="Besteiro S."/>
            <person name="Sicheritz-Ponten T."/>
            <person name="Noel C.J."/>
            <person name="Dacks J.B."/>
            <person name="Foster P.G."/>
            <person name="Simillion C."/>
            <person name="Van de Peer Y."/>
            <person name="Miranda-Saavedra D."/>
            <person name="Barton G.J."/>
            <person name="Westrop G.D."/>
            <person name="Mueller S."/>
            <person name="Dessi D."/>
            <person name="Fiori P.L."/>
            <person name="Ren Q."/>
            <person name="Paulsen I."/>
            <person name="Zhang H."/>
            <person name="Bastida-Corcuera F.D."/>
            <person name="Simoes-Barbosa A."/>
            <person name="Brown M.T."/>
            <person name="Hayes R.D."/>
            <person name="Mukherjee M."/>
            <person name="Okumura C.Y."/>
            <person name="Schneider R."/>
            <person name="Smith A.J."/>
            <person name="Vanacova S."/>
            <person name="Villalvazo M."/>
            <person name="Haas B.J."/>
            <person name="Pertea M."/>
            <person name="Feldblyum T.V."/>
            <person name="Utterback T.R."/>
            <person name="Shu C.L."/>
            <person name="Osoegawa K."/>
            <person name="de Jong P.J."/>
            <person name="Hrdy I."/>
            <person name="Horvathova L."/>
            <person name="Zubacova Z."/>
            <person name="Dolezal P."/>
            <person name="Malik S.B."/>
            <person name="Logsdon J.M. Jr."/>
            <person name="Henze K."/>
            <person name="Gupta A."/>
            <person name="Wang C.C."/>
            <person name="Dunne R.L."/>
            <person name="Upcroft J.A."/>
            <person name="Upcroft P."/>
            <person name="White O."/>
            <person name="Salzberg S.L."/>
            <person name="Tang P."/>
            <person name="Chiu C.-H."/>
            <person name="Lee Y.-S."/>
            <person name="Embley T.M."/>
            <person name="Coombs G.H."/>
            <person name="Mottram J.C."/>
            <person name="Tachezy J."/>
            <person name="Fraser-Liggett C.M."/>
            <person name="Johnson P.J."/>
        </authorList>
    </citation>
    <scope>NUCLEOTIDE SEQUENCE [LARGE SCALE GENOMIC DNA]</scope>
    <source>
        <strain evidence="1">G3</strain>
    </source>
</reference>
<organism evidence="1 2">
    <name type="scientific">Trichomonas vaginalis (strain ATCC PRA-98 / G3)</name>
    <dbReference type="NCBI Taxonomy" id="412133"/>
    <lineage>
        <taxon>Eukaryota</taxon>
        <taxon>Metamonada</taxon>
        <taxon>Parabasalia</taxon>
        <taxon>Trichomonadida</taxon>
        <taxon>Trichomonadidae</taxon>
        <taxon>Trichomonas</taxon>
    </lineage>
</organism>
<keyword evidence="2" id="KW-1185">Reference proteome</keyword>
<dbReference type="AlphaFoldDB" id="A2E8C8"/>
<dbReference type="SMR" id="A2E8C8"/>
<accession>A2E8C8</accession>